<sequence length="273" mass="29722">MGEHAARGLELTRTILDQTHPLSEFSPEDRLRALLFHLRARAGIDESTFRRTSTIDLGIPEPVVTAVVHGDIHALRAASQEHGWPTLASLLAYGGGLAADYSSLAAALAEYEEVMMRPRDRRLLPVSRTMLERRGYQHSAQTFLVDPTKAATDPRLVTTHAELVEALKCLRIRAGNPSLRTIADRSVHIPEGVDPAKHEPRSYNTINKVLRVEASGPQMIPVLAFVRGCGVTDATELAAWEKACSHIAIAKRRAPLAPRDRGSTSSGPNPSAA</sequence>
<gene>
    <name evidence="1" type="ORF">FHS13_004176</name>
</gene>
<proteinExistence type="predicted"/>
<dbReference type="AlphaFoldDB" id="A0A841IU26"/>
<evidence type="ECO:0000313" key="1">
    <source>
        <dbReference type="EMBL" id="MBB6122187.1"/>
    </source>
</evidence>
<reference evidence="1 2" key="1">
    <citation type="submission" date="2020-08" db="EMBL/GenBank/DDBJ databases">
        <title>Genomic Encyclopedia of Type Strains, Phase III (KMG-III): the genomes of soil and plant-associated and newly described type strains.</title>
        <authorList>
            <person name="Whitman W."/>
        </authorList>
    </citation>
    <scope>NUCLEOTIDE SEQUENCE [LARGE SCALE GENOMIC DNA]</scope>
    <source>
        <strain evidence="1 2">CECT 8712</strain>
    </source>
</reference>
<accession>A0A841IU26</accession>
<protein>
    <submittedName>
        <fullName evidence="1">Uncharacterized protein</fullName>
    </submittedName>
</protein>
<dbReference type="RefSeq" id="WP_184293627.1">
    <property type="nucleotide sequence ID" value="NZ_JACHJO010000017.1"/>
</dbReference>
<dbReference type="EMBL" id="JACHJO010000017">
    <property type="protein sequence ID" value="MBB6122187.1"/>
    <property type="molecule type" value="Genomic_DNA"/>
</dbReference>
<name>A0A841IU26_9ACTN</name>
<organism evidence="1 2">
    <name type="scientific">Nocardiopsis algeriensis</name>
    <dbReference type="NCBI Taxonomy" id="1478215"/>
    <lineage>
        <taxon>Bacteria</taxon>
        <taxon>Bacillati</taxon>
        <taxon>Actinomycetota</taxon>
        <taxon>Actinomycetes</taxon>
        <taxon>Streptosporangiales</taxon>
        <taxon>Nocardiopsidaceae</taxon>
        <taxon>Nocardiopsis</taxon>
    </lineage>
</organism>
<comment type="caution">
    <text evidence="1">The sequence shown here is derived from an EMBL/GenBank/DDBJ whole genome shotgun (WGS) entry which is preliminary data.</text>
</comment>
<evidence type="ECO:0000313" key="2">
    <source>
        <dbReference type="Proteomes" id="UP000536604"/>
    </source>
</evidence>
<dbReference type="Proteomes" id="UP000536604">
    <property type="component" value="Unassembled WGS sequence"/>
</dbReference>
<keyword evidence="2" id="KW-1185">Reference proteome</keyword>